<dbReference type="PANTHER" id="PTHR37211:SF1">
    <property type="entry name" value="EXPRESSED PROTEIN"/>
    <property type="match status" value="1"/>
</dbReference>
<dbReference type="Gene3D" id="3.40.50.150">
    <property type="entry name" value="Vaccinia Virus protein VP39"/>
    <property type="match status" value="1"/>
</dbReference>
<dbReference type="OMA" id="TYDWRLW"/>
<organism evidence="2 3">
    <name type="scientific">Macleaya cordata</name>
    <name type="common">Five-seeded plume-poppy</name>
    <name type="synonym">Bocconia cordata</name>
    <dbReference type="NCBI Taxonomy" id="56857"/>
    <lineage>
        <taxon>Eukaryota</taxon>
        <taxon>Viridiplantae</taxon>
        <taxon>Streptophyta</taxon>
        <taxon>Embryophyta</taxon>
        <taxon>Tracheophyta</taxon>
        <taxon>Spermatophyta</taxon>
        <taxon>Magnoliopsida</taxon>
        <taxon>Ranunculales</taxon>
        <taxon>Papaveraceae</taxon>
        <taxon>Papaveroideae</taxon>
        <taxon>Macleaya</taxon>
    </lineage>
</organism>
<dbReference type="FunCoup" id="A0A200PZK7">
    <property type="interactions" value="433"/>
</dbReference>
<dbReference type="Proteomes" id="UP000195402">
    <property type="component" value="Unassembled WGS sequence"/>
</dbReference>
<comment type="caution">
    <text evidence="2">The sequence shown here is derived from an EMBL/GenBank/DDBJ whole genome shotgun (WGS) entry which is preliminary data.</text>
</comment>
<dbReference type="InParanoid" id="A0A200PZK7"/>
<dbReference type="Gene3D" id="2.20.25.110">
    <property type="entry name" value="S-adenosyl-L-methionine-dependent methyltransferases"/>
    <property type="match status" value="1"/>
</dbReference>
<dbReference type="PANTHER" id="PTHR37211">
    <property type="entry name" value="EXPRESSED PROTEIN"/>
    <property type="match status" value="1"/>
</dbReference>
<feature type="region of interest" description="Disordered" evidence="1">
    <location>
        <begin position="1"/>
        <end position="68"/>
    </location>
</feature>
<proteinExistence type="predicted"/>
<accession>A0A200PZK7</accession>
<reference evidence="2 3" key="1">
    <citation type="journal article" date="2017" name="Mol. Plant">
        <title>The Genome of Medicinal Plant Macleaya cordata Provides New Insights into Benzylisoquinoline Alkaloids Metabolism.</title>
        <authorList>
            <person name="Liu X."/>
            <person name="Liu Y."/>
            <person name="Huang P."/>
            <person name="Ma Y."/>
            <person name="Qing Z."/>
            <person name="Tang Q."/>
            <person name="Cao H."/>
            <person name="Cheng P."/>
            <person name="Zheng Y."/>
            <person name="Yuan Z."/>
            <person name="Zhou Y."/>
            <person name="Liu J."/>
            <person name="Tang Z."/>
            <person name="Zhuo Y."/>
            <person name="Zhang Y."/>
            <person name="Yu L."/>
            <person name="Huang J."/>
            <person name="Yang P."/>
            <person name="Peng Q."/>
            <person name="Zhang J."/>
            <person name="Jiang W."/>
            <person name="Zhang Z."/>
            <person name="Lin K."/>
            <person name="Ro D.K."/>
            <person name="Chen X."/>
            <person name="Xiong X."/>
            <person name="Shang Y."/>
            <person name="Huang S."/>
            <person name="Zeng J."/>
        </authorList>
    </citation>
    <scope>NUCLEOTIDE SEQUENCE [LARGE SCALE GENOMIC DNA]</scope>
    <source>
        <strain evidence="3">cv. BLH2017</strain>
        <tissue evidence="2">Root</tissue>
    </source>
</reference>
<evidence type="ECO:0000313" key="3">
    <source>
        <dbReference type="Proteomes" id="UP000195402"/>
    </source>
</evidence>
<dbReference type="InterPro" id="IPR029063">
    <property type="entry name" value="SAM-dependent_MTases_sf"/>
</dbReference>
<dbReference type="SUPFAM" id="SSF53335">
    <property type="entry name" value="S-adenosyl-L-methionine-dependent methyltransferases"/>
    <property type="match status" value="1"/>
</dbReference>
<dbReference type="AlphaFoldDB" id="A0A200PZK7"/>
<keyword evidence="3" id="KW-1185">Reference proteome</keyword>
<gene>
    <name evidence="2" type="ORF">BVC80_1651g92</name>
</gene>
<evidence type="ECO:0000313" key="2">
    <source>
        <dbReference type="EMBL" id="OVA03585.1"/>
    </source>
</evidence>
<name>A0A200PZK7_MACCD</name>
<sequence>MGKQKHAKKQRQQQQQRSRRGFYGSEEEEERNEVIVPSSEEEVEKKTDNEEEEEGNEDEEEDQSTECPSKFSLYQESVQSPKGDISYLQKFFLMYVGGRLPLHLQEDFCGTALLSAEWLRSDSRRTAVGVDLDLEALTWSLENNVNKIGADGYSRISLFHGDVLQPKAAKLVKYKIQDDMKNMTLDDCEGRSLETESATEVGTGDPITDEPVKENSMLPPRDIVCAFNYSCCCLQKRRDLVLYFKHVLDTLSSRGGIFVMDVYGGTSSEHGLRLQRRFPNFTYIWEQAEFDIIHRTTRISLHYNLRKQQRKIRHAFSYSWRLWSLPEIKDCLEEAGFKSVHFWIRQMPDTREVRNSEGFGVGRDVKYEEVSTFEQQDAWNAYIVGVTN</sequence>
<evidence type="ECO:0000256" key="1">
    <source>
        <dbReference type="SAM" id="MobiDB-lite"/>
    </source>
</evidence>
<dbReference type="OrthoDB" id="3342809at2759"/>
<feature type="compositionally biased region" description="Basic residues" evidence="1">
    <location>
        <begin position="1"/>
        <end position="11"/>
    </location>
</feature>
<dbReference type="EMBL" id="MVGT01003660">
    <property type="protein sequence ID" value="OVA03585.1"/>
    <property type="molecule type" value="Genomic_DNA"/>
</dbReference>
<feature type="compositionally biased region" description="Acidic residues" evidence="1">
    <location>
        <begin position="49"/>
        <end position="64"/>
    </location>
</feature>
<evidence type="ECO:0008006" key="4">
    <source>
        <dbReference type="Google" id="ProtNLM"/>
    </source>
</evidence>
<protein>
    <recommendedName>
        <fullName evidence="4">S-adenosyl-L-methionine-dependent methyltransferase</fullName>
    </recommendedName>
</protein>